<evidence type="ECO:0000256" key="2">
    <source>
        <dbReference type="ARBA" id="ARBA00022898"/>
    </source>
</evidence>
<dbReference type="InterPro" id="IPR000524">
    <property type="entry name" value="Tscrpt_reg_HTH_GntR"/>
</dbReference>
<dbReference type="CDD" id="cd00609">
    <property type="entry name" value="AAT_like"/>
    <property type="match status" value="1"/>
</dbReference>
<accession>A0A495JSU5</accession>
<organism evidence="8 9">
    <name type="scientific">Micromonospora pisi</name>
    <dbReference type="NCBI Taxonomy" id="589240"/>
    <lineage>
        <taxon>Bacteria</taxon>
        <taxon>Bacillati</taxon>
        <taxon>Actinomycetota</taxon>
        <taxon>Actinomycetes</taxon>
        <taxon>Micromonosporales</taxon>
        <taxon>Micromonosporaceae</taxon>
        <taxon>Micromonospora</taxon>
    </lineage>
</organism>
<proteinExistence type="inferred from homology"/>
<evidence type="ECO:0000256" key="6">
    <source>
        <dbReference type="SAM" id="MobiDB-lite"/>
    </source>
</evidence>
<dbReference type="RefSeq" id="WP_121160114.1">
    <property type="nucleotide sequence ID" value="NZ_RBKT01000001.1"/>
</dbReference>
<dbReference type="AlphaFoldDB" id="A0A495JSU5"/>
<keyword evidence="4" id="KW-0238">DNA-binding</keyword>
<evidence type="ECO:0000313" key="8">
    <source>
        <dbReference type="EMBL" id="RKR92056.1"/>
    </source>
</evidence>
<dbReference type="Pfam" id="PF00392">
    <property type="entry name" value="GntR"/>
    <property type="match status" value="1"/>
</dbReference>
<dbReference type="GO" id="GO:0003677">
    <property type="term" value="F:DNA binding"/>
    <property type="evidence" value="ECO:0007669"/>
    <property type="project" value="UniProtKB-KW"/>
</dbReference>
<evidence type="ECO:0000256" key="3">
    <source>
        <dbReference type="ARBA" id="ARBA00023015"/>
    </source>
</evidence>
<dbReference type="SUPFAM" id="SSF53383">
    <property type="entry name" value="PLP-dependent transferases"/>
    <property type="match status" value="1"/>
</dbReference>
<dbReference type="Gene3D" id="1.10.10.10">
    <property type="entry name" value="Winged helix-like DNA-binding domain superfamily/Winged helix DNA-binding domain"/>
    <property type="match status" value="1"/>
</dbReference>
<dbReference type="GO" id="GO:0003700">
    <property type="term" value="F:DNA-binding transcription factor activity"/>
    <property type="evidence" value="ECO:0007669"/>
    <property type="project" value="InterPro"/>
</dbReference>
<sequence>MRHQTILTIPITVTRHSREPLHEQIATQVGTAVEHGLLARRAQLPSTRTLAALLGVSRGVTTAAYELLFTRGYLESQPGSGTYVAGRPAPRQPDGRSGRAGTTLDARRLTGPADRPASTRPPVPAGRPGVLDLRPGQVDIEACPLPAWRAAWRRASFHRPPAQPLPALGLPDLRRAVAEHLARSRGVPLAGRDVVITGGTAHGLRLVLDALGLRGRQVAIEEPVPPALHRAAGGDLERPAALPVDRDGARLDGVGPACRAIVLSADAQVPLGHVLSAERRRAAVAWAAGSGGHVVEIACDAVFRPTVSQLPRLYGTAGARSVLVGGFCELLTPALNLGYALVPRDLTATVGRLLGEYAGQPPYLTQLALASLLRDGVIVRLMHRLGRRFATRRRIVESSVAPLRRIRLGAANAVNTEVLYLPDRLDPRRVADLALAQGVRVATLSPYHFSGRAVPPALVIGFGHQPDAELRLSMAGLVDVLATAR</sequence>
<dbReference type="InterPro" id="IPR051446">
    <property type="entry name" value="HTH_trans_reg/aminotransferase"/>
</dbReference>
<reference evidence="8 9" key="1">
    <citation type="submission" date="2018-10" db="EMBL/GenBank/DDBJ databases">
        <title>Sequencing the genomes of 1000 actinobacteria strains.</title>
        <authorList>
            <person name="Klenk H.-P."/>
        </authorList>
    </citation>
    <scope>NUCLEOTIDE SEQUENCE [LARGE SCALE GENOMIC DNA]</scope>
    <source>
        <strain evidence="8 9">DSM 45175</strain>
    </source>
</reference>
<feature type="region of interest" description="Disordered" evidence="6">
    <location>
        <begin position="79"/>
        <end position="132"/>
    </location>
</feature>
<dbReference type="PANTHER" id="PTHR46577">
    <property type="entry name" value="HTH-TYPE TRANSCRIPTIONAL REGULATORY PROTEIN GABR"/>
    <property type="match status" value="1"/>
</dbReference>
<feature type="domain" description="HTH gntR-type" evidence="7">
    <location>
        <begin position="19"/>
        <end position="87"/>
    </location>
</feature>
<dbReference type="Gene3D" id="3.40.640.10">
    <property type="entry name" value="Type I PLP-dependent aspartate aminotransferase-like (Major domain)"/>
    <property type="match status" value="1"/>
</dbReference>
<comment type="caution">
    <text evidence="8">The sequence shown here is derived from an EMBL/GenBank/DDBJ whole genome shotgun (WGS) entry which is preliminary data.</text>
</comment>
<comment type="similarity">
    <text evidence="1">In the C-terminal section; belongs to the class-I pyridoxal-phosphate-dependent aminotransferase family.</text>
</comment>
<keyword evidence="5" id="KW-0804">Transcription</keyword>
<dbReference type="GO" id="GO:0008483">
    <property type="term" value="F:transaminase activity"/>
    <property type="evidence" value="ECO:0007669"/>
    <property type="project" value="UniProtKB-KW"/>
</dbReference>
<dbReference type="CDD" id="cd07377">
    <property type="entry name" value="WHTH_GntR"/>
    <property type="match status" value="1"/>
</dbReference>
<dbReference type="PANTHER" id="PTHR46577:SF1">
    <property type="entry name" value="HTH-TYPE TRANSCRIPTIONAL REGULATORY PROTEIN GABR"/>
    <property type="match status" value="1"/>
</dbReference>
<protein>
    <submittedName>
        <fullName evidence="8">GntR family transcriptional regulator/MocR family aminotransferase</fullName>
    </submittedName>
</protein>
<dbReference type="Proteomes" id="UP000277671">
    <property type="component" value="Unassembled WGS sequence"/>
</dbReference>
<dbReference type="InterPro" id="IPR015421">
    <property type="entry name" value="PyrdxlP-dep_Trfase_major"/>
</dbReference>
<keyword evidence="9" id="KW-1185">Reference proteome</keyword>
<dbReference type="SMART" id="SM00345">
    <property type="entry name" value="HTH_GNTR"/>
    <property type="match status" value="1"/>
</dbReference>
<dbReference type="EMBL" id="RBKT01000001">
    <property type="protein sequence ID" value="RKR92056.1"/>
    <property type="molecule type" value="Genomic_DNA"/>
</dbReference>
<evidence type="ECO:0000256" key="4">
    <source>
        <dbReference type="ARBA" id="ARBA00023125"/>
    </source>
</evidence>
<keyword evidence="3" id="KW-0805">Transcription regulation</keyword>
<evidence type="ECO:0000259" key="7">
    <source>
        <dbReference type="PROSITE" id="PS50949"/>
    </source>
</evidence>
<keyword evidence="2" id="KW-0663">Pyridoxal phosphate</keyword>
<gene>
    <name evidence="8" type="ORF">BDK92_6488</name>
</gene>
<dbReference type="InterPro" id="IPR036390">
    <property type="entry name" value="WH_DNA-bd_sf"/>
</dbReference>
<dbReference type="InterPro" id="IPR036388">
    <property type="entry name" value="WH-like_DNA-bd_sf"/>
</dbReference>
<keyword evidence="8" id="KW-0808">Transferase</keyword>
<dbReference type="InterPro" id="IPR015424">
    <property type="entry name" value="PyrdxlP-dep_Trfase"/>
</dbReference>
<keyword evidence="8" id="KW-0032">Aminotransferase</keyword>
<dbReference type="PROSITE" id="PS50949">
    <property type="entry name" value="HTH_GNTR"/>
    <property type="match status" value="1"/>
</dbReference>
<name>A0A495JSU5_9ACTN</name>
<evidence type="ECO:0000313" key="9">
    <source>
        <dbReference type="Proteomes" id="UP000277671"/>
    </source>
</evidence>
<evidence type="ECO:0000256" key="1">
    <source>
        <dbReference type="ARBA" id="ARBA00005384"/>
    </source>
</evidence>
<dbReference type="OrthoDB" id="3496182at2"/>
<dbReference type="SUPFAM" id="SSF46785">
    <property type="entry name" value="Winged helix' DNA-binding domain"/>
    <property type="match status" value="1"/>
</dbReference>
<evidence type="ECO:0000256" key="5">
    <source>
        <dbReference type="ARBA" id="ARBA00023163"/>
    </source>
</evidence>